<dbReference type="EMBL" id="CP036271">
    <property type="protein sequence ID" value="QDT53475.1"/>
    <property type="molecule type" value="Genomic_DNA"/>
</dbReference>
<dbReference type="KEGG" id="ccos:Pan44_14920"/>
<name>A0A517SBH8_9PLAN</name>
<dbReference type="CDD" id="cd06561">
    <property type="entry name" value="AlkD_like"/>
    <property type="match status" value="1"/>
</dbReference>
<dbReference type="SUPFAM" id="SSF48371">
    <property type="entry name" value="ARM repeat"/>
    <property type="match status" value="1"/>
</dbReference>
<dbReference type="Proteomes" id="UP000315700">
    <property type="component" value="Chromosome"/>
</dbReference>
<reference evidence="1 2" key="1">
    <citation type="submission" date="2019-02" db="EMBL/GenBank/DDBJ databases">
        <title>Deep-cultivation of Planctomycetes and their phenomic and genomic characterization uncovers novel biology.</title>
        <authorList>
            <person name="Wiegand S."/>
            <person name="Jogler M."/>
            <person name="Boedeker C."/>
            <person name="Pinto D."/>
            <person name="Vollmers J."/>
            <person name="Rivas-Marin E."/>
            <person name="Kohn T."/>
            <person name="Peeters S.H."/>
            <person name="Heuer A."/>
            <person name="Rast P."/>
            <person name="Oberbeckmann S."/>
            <person name="Bunk B."/>
            <person name="Jeske O."/>
            <person name="Meyerdierks A."/>
            <person name="Storesund J.E."/>
            <person name="Kallscheuer N."/>
            <person name="Luecker S."/>
            <person name="Lage O.M."/>
            <person name="Pohl T."/>
            <person name="Merkel B.J."/>
            <person name="Hornburger P."/>
            <person name="Mueller R.-W."/>
            <person name="Bruemmer F."/>
            <person name="Labrenz M."/>
            <person name="Spormann A.M."/>
            <person name="Op den Camp H."/>
            <person name="Overmann J."/>
            <person name="Amann R."/>
            <person name="Jetten M.S.M."/>
            <person name="Mascher T."/>
            <person name="Medema M.H."/>
            <person name="Devos D.P."/>
            <person name="Kaster A.-K."/>
            <person name="Ovreas L."/>
            <person name="Rohde M."/>
            <person name="Galperin M.Y."/>
            <person name="Jogler C."/>
        </authorList>
    </citation>
    <scope>NUCLEOTIDE SEQUENCE [LARGE SCALE GENOMIC DNA]</scope>
    <source>
        <strain evidence="1 2">Pan44</strain>
    </source>
</reference>
<dbReference type="RefSeq" id="WP_145028721.1">
    <property type="nucleotide sequence ID" value="NZ_CP036271.1"/>
</dbReference>
<dbReference type="Pfam" id="PF08713">
    <property type="entry name" value="DNA_alkylation"/>
    <property type="match status" value="1"/>
</dbReference>
<organism evidence="1 2">
    <name type="scientific">Caulifigura coniformis</name>
    <dbReference type="NCBI Taxonomy" id="2527983"/>
    <lineage>
        <taxon>Bacteria</taxon>
        <taxon>Pseudomonadati</taxon>
        <taxon>Planctomycetota</taxon>
        <taxon>Planctomycetia</taxon>
        <taxon>Planctomycetales</taxon>
        <taxon>Planctomycetaceae</taxon>
        <taxon>Caulifigura</taxon>
    </lineage>
</organism>
<dbReference type="PANTHER" id="PTHR41291">
    <property type="entry name" value="DNA ALKYLATION REPAIR PROTEIN"/>
    <property type="match status" value="1"/>
</dbReference>
<dbReference type="InterPro" id="IPR014825">
    <property type="entry name" value="DNA_alkylation"/>
</dbReference>
<dbReference type="InterPro" id="IPR016024">
    <property type="entry name" value="ARM-type_fold"/>
</dbReference>
<accession>A0A517SBH8</accession>
<sequence>MTLNETLAQLKALGDEKVRTINHRNGAGDNQFGVKLGDIRKVAAKIKSDDKLAKALWKTGNLDAQLLAILILNPKKLTRDELDAMVRGVSCPQVADWMNSYVVKEHPDKESLRQAWLEDEHPWAARAGWSVTSGRIARSPEGLDLKGLLDRLEKEMGSAPPEVQWTMNFCLAGLGIHHPKLRKRALAIGEKLGIYRDYPCAKGCTSPFAPIWIDEMVQRQAEGKPVVP</sequence>
<evidence type="ECO:0000313" key="2">
    <source>
        <dbReference type="Proteomes" id="UP000315700"/>
    </source>
</evidence>
<dbReference type="Gene3D" id="1.25.10.90">
    <property type="match status" value="1"/>
</dbReference>
<dbReference type="AlphaFoldDB" id="A0A517SBH8"/>
<protein>
    <submittedName>
        <fullName evidence="1">DNA alkylation repair enzyme</fullName>
    </submittedName>
</protein>
<gene>
    <name evidence="1" type="ORF">Pan44_14920</name>
</gene>
<proteinExistence type="predicted"/>
<dbReference type="PANTHER" id="PTHR41291:SF1">
    <property type="entry name" value="DNA ALKYLATION REPAIR PROTEIN"/>
    <property type="match status" value="1"/>
</dbReference>
<dbReference type="OrthoDB" id="9801369at2"/>
<dbReference type="InParanoid" id="A0A517SBH8"/>
<evidence type="ECO:0000313" key="1">
    <source>
        <dbReference type="EMBL" id="QDT53475.1"/>
    </source>
</evidence>
<keyword evidence="2" id="KW-1185">Reference proteome</keyword>